<name>A0ABV3QKY6_9GAMM</name>
<evidence type="ECO:0008006" key="3">
    <source>
        <dbReference type="Google" id="ProtNLM"/>
    </source>
</evidence>
<dbReference type="EMBL" id="JBFOHL010000002">
    <property type="protein sequence ID" value="MEW9623202.1"/>
    <property type="molecule type" value="Genomic_DNA"/>
</dbReference>
<protein>
    <recommendedName>
        <fullName evidence="3">Inovirus Gp2 family protein</fullName>
    </recommendedName>
</protein>
<organism evidence="1 2">
    <name type="scientific">Rhodanobacter geophilus</name>
    <dbReference type="NCBI Taxonomy" id="3162488"/>
    <lineage>
        <taxon>Bacteria</taxon>
        <taxon>Pseudomonadati</taxon>
        <taxon>Pseudomonadota</taxon>
        <taxon>Gammaproteobacteria</taxon>
        <taxon>Lysobacterales</taxon>
        <taxon>Rhodanobacteraceae</taxon>
        <taxon>Rhodanobacter</taxon>
    </lineage>
</organism>
<evidence type="ECO:0000313" key="1">
    <source>
        <dbReference type="EMBL" id="MEW9623202.1"/>
    </source>
</evidence>
<reference evidence="1 2" key="1">
    <citation type="submission" date="2024-06" db="EMBL/GenBank/DDBJ databases">
        <authorList>
            <person name="Woo H."/>
        </authorList>
    </citation>
    <scope>NUCLEOTIDE SEQUENCE [LARGE SCALE GENOMIC DNA]</scope>
    <source>
        <strain evidence="1 2">S2-g</strain>
    </source>
</reference>
<sequence>MTCISRTNNINEEFKVKEAEKNNIGKRFKPDIMEDMQREIAASERRYQRLSKGIVRTSDGCSHITEEIDLPYHIERMASVTKRIVAGSENAVELGTGKGLLTYGHFEHRLTWLGTKIRDICMDIVPHIEQAYPSCRRVSGLSVNITLRENPHDFPRMDDLKIILNPFLTVMLRACQRIGPTLCRYGGKNLDVDAPAVARAFDHLLRFVRRVCRSKKFRRIVNNYGRNARENFRACCRYMASKFAEHSRLLILRVDFYIAPEHKVWAMTEDANRCIHNYLRTMRESRIVPDVKAWICKRENGFRRGIHYHLLAAMDGHKHREAATYSRLLGEAWQRRYSGGLGTYFNCWTRRGEYSINCLGLVHVSDRMKLLGLREAIKYMTKEDFQVDTGYARDLWKGVTRRSWASVKRGAPRKLQHDLAIVSEILGDA</sequence>
<dbReference type="RefSeq" id="WP_367843512.1">
    <property type="nucleotide sequence ID" value="NZ_JBFOHL010000002.1"/>
</dbReference>
<accession>A0ABV3QKY6</accession>
<keyword evidence="2" id="KW-1185">Reference proteome</keyword>
<dbReference type="Proteomes" id="UP001556170">
    <property type="component" value="Unassembled WGS sequence"/>
</dbReference>
<comment type="caution">
    <text evidence="1">The sequence shown here is derived from an EMBL/GenBank/DDBJ whole genome shotgun (WGS) entry which is preliminary data.</text>
</comment>
<evidence type="ECO:0000313" key="2">
    <source>
        <dbReference type="Proteomes" id="UP001556170"/>
    </source>
</evidence>
<proteinExistence type="predicted"/>
<gene>
    <name evidence="1" type="ORF">ABQJ56_03045</name>
</gene>